<reference evidence="1 2" key="1">
    <citation type="submission" date="2016-11" db="EMBL/GenBank/DDBJ databases">
        <authorList>
            <person name="Jaros S."/>
            <person name="Januszkiewicz K."/>
            <person name="Wedrychowicz H."/>
        </authorList>
    </citation>
    <scope>NUCLEOTIDE SEQUENCE [LARGE SCALE GENOMIC DNA]</scope>
    <source>
        <strain evidence="1 2">DSM 17477</strain>
    </source>
</reference>
<name>A0A1M6LG06_9FIRM</name>
<dbReference type="STRING" id="1121476.SAMN02745751_03162"/>
<keyword evidence="2" id="KW-1185">Reference proteome</keyword>
<evidence type="ECO:0000313" key="1">
    <source>
        <dbReference type="EMBL" id="SHJ70173.1"/>
    </source>
</evidence>
<proteinExistence type="predicted"/>
<evidence type="ECO:0000313" key="2">
    <source>
        <dbReference type="Proteomes" id="UP000184052"/>
    </source>
</evidence>
<dbReference type="Proteomes" id="UP000184052">
    <property type="component" value="Unassembled WGS sequence"/>
</dbReference>
<accession>A0A1M6LG06</accession>
<protein>
    <submittedName>
        <fullName evidence="1">Uncharacterized protein</fullName>
    </submittedName>
</protein>
<dbReference type="RefSeq" id="WP_073050531.1">
    <property type="nucleotide sequence ID" value="NZ_FQZL01000032.1"/>
</dbReference>
<organism evidence="1 2">
    <name type="scientific">Dethiosulfatibacter aminovorans DSM 17477</name>
    <dbReference type="NCBI Taxonomy" id="1121476"/>
    <lineage>
        <taxon>Bacteria</taxon>
        <taxon>Bacillati</taxon>
        <taxon>Bacillota</taxon>
        <taxon>Tissierellia</taxon>
        <taxon>Dethiosulfatibacter</taxon>
    </lineage>
</organism>
<sequence length="429" mass="50539">MKLVYDRSKKINILLYKIYEIMDKSLTGLEPEKFIVELNGYNEEDLDLIRKHCNLNEYLFPFFYGVGESLISFIELDFDELIQHANDTLAIEPPCIGVAEANIATLYFYLIRKHVFLLEFSDVFREILLEYRRISKIRIETPDIYGGTFDFGHDFKKDVLNQIIENLKKCKDIADKYRKILDFSYDVRKRSKGKEQHKFNIVDKKSIYLYGLFNKSFAKKNIKTTYSISSGINDVTYDLNINIHDVNEKEDYSKYFNDLREVEILDVDIDEACYFELVKIASLGIKVEKCQNPACGKYFVVKGHAGKKFCDVCRPGGKGAKKKSNQKKKQDPIEVESTRVYKKYYNGNRDEDNKVISYEKERGFLLWKDNNNLLKNKAKKGVISIEVYKRLIKDERLLENYYDEASIEELIKEVRKEMEMNGKRKKKRE</sequence>
<dbReference type="EMBL" id="FQZL01000032">
    <property type="protein sequence ID" value="SHJ70173.1"/>
    <property type="molecule type" value="Genomic_DNA"/>
</dbReference>
<gene>
    <name evidence="1" type="ORF">SAMN02745751_03162</name>
</gene>
<dbReference type="AlphaFoldDB" id="A0A1M6LG06"/>